<dbReference type="PANTHER" id="PTHR34071">
    <property type="entry name" value="5-NITROIMIDAZOLE ANTIBIOTICS RESISTANCE PROTEIN, NIMA-FAMILY-RELATED PROTEIN-RELATED"/>
    <property type="match status" value="1"/>
</dbReference>
<proteinExistence type="predicted"/>
<protein>
    <submittedName>
        <fullName evidence="1">Flavin-nucleotide-binding protein</fullName>
    </submittedName>
</protein>
<comment type="caution">
    <text evidence="1">The sequence shown here is derived from an EMBL/GenBank/DDBJ whole genome shotgun (WGS) entry which is preliminary data.</text>
</comment>
<dbReference type="InterPro" id="IPR012349">
    <property type="entry name" value="Split_barrel_FMN-bd"/>
</dbReference>
<accession>A0A4Y3QNY0</accession>
<organism evidence="1 2">
    <name type="scientific">Microbacterium testaceum</name>
    <name type="common">Aureobacterium testaceum</name>
    <name type="synonym">Brevibacterium testaceum</name>
    <dbReference type="NCBI Taxonomy" id="2033"/>
    <lineage>
        <taxon>Bacteria</taxon>
        <taxon>Bacillati</taxon>
        <taxon>Actinomycetota</taxon>
        <taxon>Actinomycetes</taxon>
        <taxon>Micrococcales</taxon>
        <taxon>Microbacteriaceae</taxon>
        <taxon>Microbacterium</taxon>
    </lineage>
</organism>
<dbReference type="AlphaFoldDB" id="A0A4Y3QNY0"/>
<dbReference type="InterPro" id="IPR024747">
    <property type="entry name" value="Pyridox_Oxase-rel"/>
</dbReference>
<sequence>MRELLVEGHVGIAIQDAGGDHAPTLSLVYRHPRKADYALDQPFTWNGVMTDLPLTALTRVRRGAHHQRTDRAALYDVIDAALYATLAIVRDDRPVALPVGIGRDGDDLLIHGSTGSDFFRRIAAGAPVSLTITHLMGLKYARSLFDSSMRYRCAVVHAVASVVPPEEKEAALLTLSEHLMPGRSADVRPMTAREIAATLVLRVPLTEASVKDNAGSLVEVDDDGEDRSVWAGMLPLRAVAGEPVTSAQTAAGVAVPDSVRRAAERVSAAGMS</sequence>
<evidence type="ECO:0000313" key="1">
    <source>
        <dbReference type="EMBL" id="GEB46373.1"/>
    </source>
</evidence>
<name>A0A4Y3QNY0_MICTE</name>
<gene>
    <name evidence="1" type="ORF">MTE01_23180</name>
</gene>
<dbReference type="Pfam" id="PF12900">
    <property type="entry name" value="Pyridox_ox_2"/>
    <property type="match status" value="1"/>
</dbReference>
<dbReference type="Gene3D" id="2.30.110.10">
    <property type="entry name" value="Electron Transport, Fmn-binding Protein, Chain A"/>
    <property type="match status" value="1"/>
</dbReference>
<reference evidence="1 2" key="1">
    <citation type="submission" date="2019-06" db="EMBL/GenBank/DDBJ databases">
        <title>Whole genome shotgun sequence of Microbacterium testaceum NBRC 12675.</title>
        <authorList>
            <person name="Hosoyama A."/>
            <person name="Uohara A."/>
            <person name="Ohji S."/>
            <person name="Ichikawa N."/>
        </authorList>
    </citation>
    <scope>NUCLEOTIDE SEQUENCE [LARGE SCALE GENOMIC DNA]</scope>
    <source>
        <strain evidence="1 2">NBRC 12675</strain>
    </source>
</reference>
<dbReference type="SUPFAM" id="SSF50475">
    <property type="entry name" value="FMN-binding split barrel"/>
    <property type="match status" value="1"/>
</dbReference>
<evidence type="ECO:0000313" key="2">
    <source>
        <dbReference type="Proteomes" id="UP000319525"/>
    </source>
</evidence>
<dbReference type="Proteomes" id="UP000319525">
    <property type="component" value="Unassembled WGS sequence"/>
</dbReference>
<dbReference type="EMBL" id="BJML01000007">
    <property type="protein sequence ID" value="GEB46373.1"/>
    <property type="molecule type" value="Genomic_DNA"/>
</dbReference>
<dbReference type="PANTHER" id="PTHR34071:SF2">
    <property type="entry name" value="FLAVIN-NUCLEOTIDE-BINDING PROTEIN"/>
    <property type="match status" value="1"/>
</dbReference>